<dbReference type="SUPFAM" id="SSF50249">
    <property type="entry name" value="Nucleic acid-binding proteins"/>
    <property type="match status" value="1"/>
</dbReference>
<dbReference type="Proteomes" id="UP000222417">
    <property type="component" value="Segment"/>
</dbReference>
<dbReference type="SMART" id="SM00532">
    <property type="entry name" value="LIGANc"/>
    <property type="match status" value="1"/>
</dbReference>
<evidence type="ECO:0000259" key="6">
    <source>
        <dbReference type="SMART" id="SM00532"/>
    </source>
</evidence>
<evidence type="ECO:0000256" key="1">
    <source>
        <dbReference type="ARBA" id="ARBA00012722"/>
    </source>
</evidence>
<keyword evidence="3" id="KW-0235">DNA replication</keyword>
<keyword evidence="4" id="KW-0520">NAD</keyword>
<dbReference type="GO" id="GO:0003911">
    <property type="term" value="F:DNA ligase (NAD+) activity"/>
    <property type="evidence" value="ECO:0007669"/>
    <property type="project" value="UniProtKB-EC"/>
</dbReference>
<gene>
    <name evidence="7" type="ORF">PR1_116</name>
</gene>
<evidence type="ECO:0000256" key="2">
    <source>
        <dbReference type="ARBA" id="ARBA00022598"/>
    </source>
</evidence>
<dbReference type="Gene3D" id="3.30.470.30">
    <property type="entry name" value="DNA ligase/mRNA capping enzyme"/>
    <property type="match status" value="1"/>
</dbReference>
<accession>A0A1S6KUY4</accession>
<feature type="domain" description="NAD-dependent DNA ligase N-terminal" evidence="6">
    <location>
        <begin position="2"/>
        <end position="333"/>
    </location>
</feature>
<evidence type="ECO:0000256" key="5">
    <source>
        <dbReference type="ARBA" id="ARBA00034005"/>
    </source>
</evidence>
<dbReference type="GO" id="GO:0006260">
    <property type="term" value="P:DNA replication"/>
    <property type="evidence" value="ECO:0007669"/>
    <property type="project" value="UniProtKB-KW"/>
</dbReference>
<dbReference type="Gene3D" id="2.40.50.140">
    <property type="entry name" value="Nucleic acid-binding proteins"/>
    <property type="match status" value="1"/>
</dbReference>
<dbReference type="GO" id="GO:0006281">
    <property type="term" value="P:DNA repair"/>
    <property type="evidence" value="ECO:0007669"/>
    <property type="project" value="InterPro"/>
</dbReference>
<evidence type="ECO:0000313" key="8">
    <source>
        <dbReference type="Proteomes" id="UP000222417"/>
    </source>
</evidence>
<dbReference type="Pfam" id="PF03120">
    <property type="entry name" value="OB_DNA_ligase"/>
    <property type="match status" value="1"/>
</dbReference>
<reference evidence="7 8" key="1">
    <citation type="submission" date="2016-12" db="EMBL/GenBank/DDBJ databases">
        <title>Providencia rettgeri phage vB-PreS_PR1 - a deep-branching member of the T5-like siphoviruses.</title>
        <authorList>
            <person name="Oliveira H."/>
            <person name="Pinto G."/>
            <person name="Hendrix H."/>
            <person name="Noben J.-P."/>
            <person name="Gawor J."/>
            <person name="Lobocka M."/>
            <person name="Lavigne R."/>
            <person name="Azeredo J."/>
        </authorList>
    </citation>
    <scope>NUCLEOTIDE SEQUENCE [LARGE SCALE GENOMIC DNA]</scope>
</reference>
<evidence type="ECO:0000256" key="3">
    <source>
        <dbReference type="ARBA" id="ARBA00022705"/>
    </source>
</evidence>
<protein>
    <recommendedName>
        <fullName evidence="1">DNA ligase (NAD(+))</fullName>
        <ecNumber evidence="1">6.5.1.2</ecNumber>
    </recommendedName>
</protein>
<dbReference type="EC" id="6.5.1.2" evidence="1"/>
<dbReference type="InterPro" id="IPR012340">
    <property type="entry name" value="NA-bd_OB-fold"/>
</dbReference>
<keyword evidence="2 7" id="KW-0436">Ligase</keyword>
<comment type="catalytic activity">
    <reaction evidence="5">
        <text>NAD(+) + (deoxyribonucleotide)n-3'-hydroxyl + 5'-phospho-(deoxyribonucleotide)m = (deoxyribonucleotide)n+m + AMP + beta-nicotinamide D-nucleotide.</text>
        <dbReference type="EC" id="6.5.1.2"/>
    </reaction>
</comment>
<dbReference type="SMR" id="A0A1S6KUY4"/>
<name>A0A1S6KUY4_9CAUD</name>
<proteinExistence type="predicted"/>
<evidence type="ECO:0000256" key="4">
    <source>
        <dbReference type="ARBA" id="ARBA00023027"/>
    </source>
</evidence>
<evidence type="ECO:0000313" key="7">
    <source>
        <dbReference type="EMBL" id="AQT25224.1"/>
    </source>
</evidence>
<dbReference type="SUPFAM" id="SSF56091">
    <property type="entry name" value="DNA ligase/mRNA capping enzyme, catalytic domain"/>
    <property type="match status" value="1"/>
</dbReference>
<dbReference type="InterPro" id="IPR004150">
    <property type="entry name" value="NAD_DNA_ligase_OB"/>
</dbReference>
<sequence length="333" mass="37113">MVLAIKNYIRDCQDAYYNGDPIISDEQYDKLIAKYPDAEDQIGTIGDVPHMFRMYSLRKYYPSRGDELPEGFDIETPKLDGCAVEHLYIDGVYVSSTTRGNGKLGKDCTHNLSMLVPKNINGIIRSPVPRVIQIRGEVVVSKPEGLENVRNYASGKVNLKDSTEFAQAVEEGGLMFIAYGVNSNNHEGYTEWYDKDMELLSTFGFFTCLDKTIKIATDDGDILTDGLVRRVNSNSEYEKLGFTDKFPRGAYAIKEDEEGEVTTLREVQWQVGKSGKVTPVGIFDTVIIDDAQISKATLNNAGFIEAMELTIGCQIRVIRSGGVIPKIVEKVED</sequence>
<dbReference type="OrthoDB" id="3938at10239"/>
<dbReference type="InterPro" id="IPR013840">
    <property type="entry name" value="DNAligase_N"/>
</dbReference>
<keyword evidence="8" id="KW-1185">Reference proteome</keyword>
<dbReference type="Pfam" id="PF01653">
    <property type="entry name" value="DNA_ligase_aden"/>
    <property type="match status" value="1"/>
</dbReference>
<dbReference type="EMBL" id="KY363465">
    <property type="protein sequence ID" value="AQT25224.1"/>
    <property type="molecule type" value="Genomic_DNA"/>
</dbReference>
<dbReference type="InterPro" id="IPR013839">
    <property type="entry name" value="DNAligase_adenylation"/>
</dbReference>
<organism evidence="7 8">
    <name type="scientific">Providencia phage vB_PreS_PR1</name>
    <dbReference type="NCBI Taxonomy" id="1931407"/>
    <lineage>
        <taxon>Viruses</taxon>
        <taxon>Duplodnaviria</taxon>
        <taxon>Heunggongvirae</taxon>
        <taxon>Uroviricota</taxon>
        <taxon>Caudoviricetes</taxon>
        <taxon>Demerecviridae</taxon>
        <taxon>Priunavirus</taxon>
        <taxon>Priunavirus PR1</taxon>
    </lineage>
</organism>